<comment type="subcellular location">
    <subcellularLocation>
        <location evidence="1">Membrane</location>
        <topology evidence="1">Multi-pass membrane protein</topology>
    </subcellularLocation>
</comment>
<feature type="transmembrane region" description="Helical" evidence="5">
    <location>
        <begin position="708"/>
        <end position="730"/>
    </location>
</feature>
<keyword evidence="8" id="KW-1185">Reference proteome</keyword>
<feature type="transmembrane region" description="Helical" evidence="5">
    <location>
        <begin position="884"/>
        <end position="902"/>
    </location>
</feature>
<reference evidence="7 8" key="1">
    <citation type="submission" date="2023-01" db="EMBL/GenBank/DDBJ databases">
        <title>Analysis of 21 Apiospora genomes using comparative genomics revels a genus with tremendous synthesis potential of carbohydrate active enzymes and secondary metabolites.</title>
        <authorList>
            <person name="Sorensen T."/>
        </authorList>
    </citation>
    <scope>NUCLEOTIDE SEQUENCE [LARGE SCALE GENOMIC DNA]</scope>
    <source>
        <strain evidence="7 8">CBS 20057</strain>
    </source>
</reference>
<dbReference type="SUPFAM" id="SSF144091">
    <property type="entry name" value="Rhomboid-like"/>
    <property type="match status" value="1"/>
</dbReference>
<keyword evidence="3 5" id="KW-1133">Transmembrane helix</keyword>
<dbReference type="SUPFAM" id="SSF53187">
    <property type="entry name" value="Zn-dependent exopeptidases"/>
    <property type="match status" value="1"/>
</dbReference>
<proteinExistence type="predicted"/>
<feature type="transmembrane region" description="Helical" evidence="5">
    <location>
        <begin position="302"/>
        <end position="320"/>
    </location>
</feature>
<keyword evidence="2 5" id="KW-0812">Transmembrane</keyword>
<evidence type="ECO:0000313" key="8">
    <source>
        <dbReference type="Proteomes" id="UP001396898"/>
    </source>
</evidence>
<protein>
    <submittedName>
        <fullName evidence="7">Gaa1-domain-containing protein</fullName>
    </submittedName>
</protein>
<dbReference type="InterPro" id="IPR007246">
    <property type="entry name" value="Gaa1"/>
</dbReference>
<dbReference type="Pfam" id="PF01694">
    <property type="entry name" value="Rhomboid"/>
    <property type="match status" value="1"/>
</dbReference>
<feature type="transmembrane region" description="Helical" evidence="5">
    <location>
        <begin position="820"/>
        <end position="842"/>
    </location>
</feature>
<feature type="transmembrane region" description="Helical" evidence="5">
    <location>
        <begin position="736"/>
        <end position="760"/>
    </location>
</feature>
<feature type="transmembrane region" description="Helical" evidence="5">
    <location>
        <begin position="68"/>
        <end position="87"/>
    </location>
</feature>
<evidence type="ECO:0000256" key="5">
    <source>
        <dbReference type="SAM" id="Phobius"/>
    </source>
</evidence>
<evidence type="ECO:0000256" key="4">
    <source>
        <dbReference type="ARBA" id="ARBA00023136"/>
    </source>
</evidence>
<evidence type="ECO:0000256" key="2">
    <source>
        <dbReference type="ARBA" id="ARBA00022692"/>
    </source>
</evidence>
<dbReference type="InterPro" id="IPR035952">
    <property type="entry name" value="Rhomboid-like_sf"/>
</dbReference>
<dbReference type="PANTHER" id="PTHR13304:SF0">
    <property type="entry name" value="GLYCOSYLPHOSPHATIDYLINOSITOL ANCHOR ATTACHMENT 1 PROTEIN"/>
    <property type="match status" value="1"/>
</dbReference>
<dbReference type="Proteomes" id="UP001396898">
    <property type="component" value="Unassembled WGS sequence"/>
</dbReference>
<organism evidence="7 8">
    <name type="scientific">Apiospora marii</name>
    <dbReference type="NCBI Taxonomy" id="335849"/>
    <lineage>
        <taxon>Eukaryota</taxon>
        <taxon>Fungi</taxon>
        <taxon>Dikarya</taxon>
        <taxon>Ascomycota</taxon>
        <taxon>Pezizomycotina</taxon>
        <taxon>Sordariomycetes</taxon>
        <taxon>Xylariomycetidae</taxon>
        <taxon>Amphisphaeriales</taxon>
        <taxon>Apiosporaceae</taxon>
        <taxon>Apiospora</taxon>
    </lineage>
</organism>
<evidence type="ECO:0000256" key="1">
    <source>
        <dbReference type="ARBA" id="ARBA00004141"/>
    </source>
</evidence>
<dbReference type="Gene3D" id="3.40.630.10">
    <property type="entry name" value="Zn peptidases"/>
    <property type="match status" value="1"/>
</dbReference>
<evidence type="ECO:0000259" key="6">
    <source>
        <dbReference type="Pfam" id="PF01694"/>
    </source>
</evidence>
<dbReference type="Pfam" id="PF04114">
    <property type="entry name" value="Gaa1"/>
    <property type="match status" value="1"/>
</dbReference>
<feature type="transmembrane region" description="Helical" evidence="5">
    <location>
        <begin position="21"/>
        <end position="42"/>
    </location>
</feature>
<sequence>MPNVQSFSTLRARSYVFRLPLFTRLMVLAIVVLWLVGIQSAWDLRKWGALIPDEMNFFTAYRMNTFPLIHLNLLHALLNLLALTPLLERFESEYGTLTSAAMFFGPLTTIPAVAYVILERVIFRVNTPVMGASMWVFLLFSVEAVRTYKINPYFVIGTVQVPTWTTPLVMAFVTAALIPSTSFLGHLCGIGTGYLFGLGYLKFIAPPEKILRWIEGKLNLLGRLPHYVSVDQKTYGRFGVLPSNNSSGKRISPALTHIDQLTDGSGTYKGSTSLSGMVGSTQRLASALFVGRSPKLQKAPPYISLLLIVVGVAWLFMLPMNDYSRRTYISENALLPGQVHTYFGGSDQNVLRAYRHEIGALENKTNTEVNDKLEHMFRSMGLKVGRQNYTYTTSGNTVAGENVYAILQAPRGDATEAIVLVAAWRNVKGEFNRNGLAVALALTRYFKRWSLWSKDIILVVPPDSRAGTQAWVDAYHDSHDSRRVADLPIKSGALQGALAIDYPQEERFEGVHIVYDGVNGQLPNLDLINSVTNIASGQMGMGSSIQHMFHHNDQYRDRLTCMLRGMVNQGLGHAVGPHSSFIPYHVDAVTIQPVGQGWHDEMGLGRLVEGTFRSLNNLLEHLHQSFFFYLLMQKERFVSIGTYLPSAMLIAANFTITAISLWVKTGYGRKADTAKESKDIKEKKGVDADAKKAEQTAEEAPAPVERELYLPLSLVTGCQFLGFVPLFVFNHAPASLLAPLFVVVTLLSLALPHALSFFLVTTYRPTHQQYQLITSFFLLLLGMFLSTLATLNFSLAFLVGLLATPLTFVRPFPKVPAAQYAYSALLSLLNPGVVVLGAAVAATTLHGRSGLGLGVVGVSPWEAVRKVLEEGAFGWGVWGMYTPLIFWCVWFPAWVVGSVVVLG</sequence>
<name>A0ABR1RJE8_9PEZI</name>
<comment type="caution">
    <text evidence="7">The sequence shown here is derived from an EMBL/GenBank/DDBJ whole genome shotgun (WGS) entry which is preliminary data.</text>
</comment>
<feature type="domain" description="Peptidase S54 rhomboid" evidence="6">
    <location>
        <begin position="60"/>
        <end position="201"/>
    </location>
</feature>
<dbReference type="Gene3D" id="1.20.1540.10">
    <property type="entry name" value="Rhomboid-like"/>
    <property type="match status" value="1"/>
</dbReference>
<feature type="transmembrane region" description="Helical" evidence="5">
    <location>
        <begin position="123"/>
        <end position="142"/>
    </location>
</feature>
<feature type="transmembrane region" description="Helical" evidence="5">
    <location>
        <begin position="772"/>
        <end position="789"/>
    </location>
</feature>
<feature type="transmembrane region" description="Helical" evidence="5">
    <location>
        <begin position="94"/>
        <end position="117"/>
    </location>
</feature>
<keyword evidence="4 5" id="KW-0472">Membrane</keyword>
<dbReference type="InterPro" id="IPR022764">
    <property type="entry name" value="Peptidase_S54_rhomboid_dom"/>
</dbReference>
<feature type="transmembrane region" description="Helical" evidence="5">
    <location>
        <begin position="643"/>
        <end position="663"/>
    </location>
</feature>
<accession>A0ABR1RJE8</accession>
<dbReference type="EMBL" id="JAQQWI010000013">
    <property type="protein sequence ID" value="KAK8013381.1"/>
    <property type="molecule type" value="Genomic_DNA"/>
</dbReference>
<dbReference type="PANTHER" id="PTHR13304">
    <property type="entry name" value="GLYCOSYLPHOSPHATIDYLINOSITOL ANCHOR ATTACHMENT 1 PROTEIN"/>
    <property type="match status" value="1"/>
</dbReference>
<evidence type="ECO:0000313" key="7">
    <source>
        <dbReference type="EMBL" id="KAK8013381.1"/>
    </source>
</evidence>
<evidence type="ECO:0000256" key="3">
    <source>
        <dbReference type="ARBA" id="ARBA00022989"/>
    </source>
</evidence>
<gene>
    <name evidence="7" type="ORF">PG991_008974</name>
</gene>
<feature type="transmembrane region" description="Helical" evidence="5">
    <location>
        <begin position="183"/>
        <end position="203"/>
    </location>
</feature>
<feature type="transmembrane region" description="Helical" evidence="5">
    <location>
        <begin position="154"/>
        <end position="177"/>
    </location>
</feature>